<feature type="transmembrane region" description="Helical" evidence="1">
    <location>
        <begin position="218"/>
        <end position="239"/>
    </location>
</feature>
<sequence>MNVSEAALTREQLMLRELFRDHFELADRFEATANQMVAVDRSLHGSGEQQGIAELLLDAAENIRGAASSIDTMNLDGFSRTLDSLSRQIAGLPGRLLKPADEIDFRASLREGIAQVLADSIIDAKLQVEREAVEVAINDLAGRVKAAMAQLGESSANYFAERNQLRGQLDAEKVKSAAVTERLTYFEQDKDNALRQMTTNFAATAQRTGTARLIDLCAGLAIGIVVSLSVLVPMASQYLNQQIHAKQQR</sequence>
<dbReference type="OrthoDB" id="6840618at2"/>
<gene>
    <name evidence="2" type="ORF">CSV86_016965</name>
</gene>
<comment type="caution">
    <text evidence="2">The sequence shown here is derived from an EMBL/GenBank/DDBJ whole genome shotgun (WGS) entry which is preliminary data.</text>
</comment>
<organism evidence="2 3">
    <name type="scientific">Pseudomonas bharatica CSV86</name>
    <dbReference type="NCBI Taxonomy" id="1005395"/>
    <lineage>
        <taxon>Bacteria</taxon>
        <taxon>Pseudomonadati</taxon>
        <taxon>Pseudomonadota</taxon>
        <taxon>Gammaproteobacteria</taxon>
        <taxon>Pseudomonadales</taxon>
        <taxon>Pseudomonadaceae</taxon>
        <taxon>Pseudomonas</taxon>
        <taxon>Pseudomonas bharatica</taxon>
    </lineage>
</organism>
<name>A0A7K4EGI3_9PSED</name>
<keyword evidence="1" id="KW-0812">Transmembrane</keyword>
<dbReference type="Proteomes" id="UP000010448">
    <property type="component" value="Unassembled WGS sequence"/>
</dbReference>
<keyword evidence="1" id="KW-0472">Membrane</keyword>
<protein>
    <submittedName>
        <fullName evidence="2">Uncharacterized protein</fullName>
    </submittedName>
</protein>
<accession>A0A7K4EGI3</accession>
<keyword evidence="3" id="KW-1185">Reference proteome</keyword>
<reference evidence="2 3" key="1">
    <citation type="journal article" date="2013" name="Genome Announc.">
        <title>Genome Sequence of Naphthalene-Degrading Soil Bacterium Pseudomonas putida CSV86.</title>
        <authorList>
            <person name="Phale P.S."/>
            <person name="Paliwal V."/>
            <person name="Raju S.C."/>
            <person name="Modak A."/>
            <person name="Purohit H.J."/>
        </authorList>
    </citation>
    <scope>NUCLEOTIDE SEQUENCE [LARGE SCALE GENOMIC DNA]</scope>
    <source>
        <strain evidence="2 3">CSV86</strain>
    </source>
</reference>
<dbReference type="EMBL" id="AMWJ02000002">
    <property type="protein sequence ID" value="NNJ16773.1"/>
    <property type="molecule type" value="Genomic_DNA"/>
</dbReference>
<evidence type="ECO:0000313" key="2">
    <source>
        <dbReference type="EMBL" id="NNJ16773.1"/>
    </source>
</evidence>
<evidence type="ECO:0000313" key="3">
    <source>
        <dbReference type="Proteomes" id="UP000010448"/>
    </source>
</evidence>
<proteinExistence type="predicted"/>
<dbReference type="RefSeq" id="WP_158487715.1">
    <property type="nucleotide sequence ID" value="NZ_AMWJ02000002.1"/>
</dbReference>
<evidence type="ECO:0000256" key="1">
    <source>
        <dbReference type="SAM" id="Phobius"/>
    </source>
</evidence>
<dbReference type="AlphaFoldDB" id="A0A7K4EGI3"/>
<keyword evidence="1" id="KW-1133">Transmembrane helix</keyword>